<name>A0AAJ6AYE4_9HYPH</name>
<organism evidence="2 3">
    <name type="scientific">Candidatus Devosia phytovorans</name>
    <dbReference type="NCBI Taxonomy" id="3121372"/>
    <lineage>
        <taxon>Bacteria</taxon>
        <taxon>Pseudomonadati</taxon>
        <taxon>Pseudomonadota</taxon>
        <taxon>Alphaproteobacteria</taxon>
        <taxon>Hyphomicrobiales</taxon>
        <taxon>Devosiaceae</taxon>
        <taxon>Devosia</taxon>
    </lineage>
</organism>
<sequence>MSKTAARLAELGIVLPPAPQPIGLFIPAVRTGNLLFLSGLAPAAAGSPPITGKVGADFSAEEAQGHARMVGLNLLAVMLAELGDLDRVTRVVKVLGLVNAVPDFTRHPFVIDGCSSLFAEVFPDLGLHARTSMGTGSLPNNIPVEIEAVIEVRDA</sequence>
<reference evidence="2" key="1">
    <citation type="submission" date="2023-03" db="EMBL/GenBank/DDBJ databases">
        <title>Andean soil-derived lignocellulolytic bacterial consortium as a source of novel taxa and putative plastic-active enzymes.</title>
        <authorList>
            <person name="Diaz-Garcia L."/>
            <person name="Chuvochina M."/>
            <person name="Feuerriegel G."/>
            <person name="Bunk B."/>
            <person name="Sproer C."/>
            <person name="Streit W.R."/>
            <person name="Rodriguez L.M."/>
            <person name="Overmann J."/>
            <person name="Jimenez D.J."/>
        </authorList>
    </citation>
    <scope>NUCLEOTIDE SEQUENCE</scope>
    <source>
        <strain evidence="2">MAG 4196</strain>
    </source>
</reference>
<dbReference type="SUPFAM" id="SSF55298">
    <property type="entry name" value="YjgF-like"/>
    <property type="match status" value="1"/>
</dbReference>
<dbReference type="PANTHER" id="PTHR43760:SF1">
    <property type="entry name" value="ENDORIBONUCLEASE L-PSP_CHORISMATE MUTASE-LIKE DOMAIN-CONTAINING PROTEIN"/>
    <property type="match status" value="1"/>
</dbReference>
<accession>A0AAJ6AYE4</accession>
<evidence type="ECO:0000259" key="1">
    <source>
        <dbReference type="Pfam" id="PF14588"/>
    </source>
</evidence>
<dbReference type="Gene3D" id="3.30.1330.40">
    <property type="entry name" value="RutC-like"/>
    <property type="match status" value="1"/>
</dbReference>
<feature type="domain" description="Endoribonuclease L-PSP/chorismate mutase-like" evidence="1">
    <location>
        <begin position="6"/>
        <end position="141"/>
    </location>
</feature>
<dbReference type="InterPro" id="IPR035959">
    <property type="entry name" value="RutC-like_sf"/>
</dbReference>
<evidence type="ECO:0000313" key="2">
    <source>
        <dbReference type="EMBL" id="WEK03485.1"/>
    </source>
</evidence>
<dbReference type="CDD" id="cd02199">
    <property type="entry name" value="YjgF_YER057c_UK114_like_1"/>
    <property type="match status" value="1"/>
</dbReference>
<evidence type="ECO:0000313" key="3">
    <source>
        <dbReference type="Proteomes" id="UP001217476"/>
    </source>
</evidence>
<dbReference type="InterPro" id="IPR013813">
    <property type="entry name" value="Endoribo_LPSP/chorism_mut-like"/>
</dbReference>
<dbReference type="Proteomes" id="UP001217476">
    <property type="component" value="Chromosome"/>
</dbReference>
<dbReference type="PANTHER" id="PTHR43760">
    <property type="entry name" value="ENDORIBONUCLEASE-RELATED"/>
    <property type="match status" value="1"/>
</dbReference>
<dbReference type="Pfam" id="PF14588">
    <property type="entry name" value="YjgF_endoribonc"/>
    <property type="match status" value="1"/>
</dbReference>
<dbReference type="EMBL" id="CP119312">
    <property type="protein sequence ID" value="WEK03485.1"/>
    <property type="molecule type" value="Genomic_DNA"/>
</dbReference>
<proteinExistence type="predicted"/>
<dbReference type="AlphaFoldDB" id="A0AAJ6AYE4"/>
<protein>
    <submittedName>
        <fullName evidence="2">RidA family protein</fullName>
    </submittedName>
</protein>
<gene>
    <name evidence="2" type="ORF">P0Y65_14955</name>
</gene>